<reference evidence="2" key="1">
    <citation type="submission" date="2014-12" db="EMBL/GenBank/DDBJ databases">
        <title>Insight into the proteome of Arion vulgaris.</title>
        <authorList>
            <person name="Aradska J."/>
            <person name="Bulat T."/>
            <person name="Smidak R."/>
            <person name="Sarate P."/>
            <person name="Gangsoo J."/>
            <person name="Sialana F."/>
            <person name="Bilban M."/>
            <person name="Lubec G."/>
        </authorList>
    </citation>
    <scope>NUCLEOTIDE SEQUENCE</scope>
    <source>
        <tissue evidence="2">Skin</tissue>
    </source>
</reference>
<dbReference type="EMBL" id="HACG01008532">
    <property type="protein sequence ID" value="CEK55397.1"/>
    <property type="molecule type" value="Transcribed_RNA"/>
</dbReference>
<evidence type="ECO:0000256" key="1">
    <source>
        <dbReference type="SAM" id="MobiDB-lite"/>
    </source>
</evidence>
<evidence type="ECO:0000313" key="2">
    <source>
        <dbReference type="EMBL" id="CEK55397.1"/>
    </source>
</evidence>
<gene>
    <name evidence="2" type="primary">ORF25109</name>
</gene>
<accession>A0A0B6YGS4</accession>
<feature type="non-terminal residue" evidence="2">
    <location>
        <position position="187"/>
    </location>
</feature>
<feature type="compositionally biased region" description="Polar residues" evidence="1">
    <location>
        <begin position="57"/>
        <end position="83"/>
    </location>
</feature>
<feature type="compositionally biased region" description="Polar residues" evidence="1">
    <location>
        <begin position="1"/>
        <end position="22"/>
    </location>
</feature>
<name>A0A0B6YGS4_9EUPU</name>
<dbReference type="AlphaFoldDB" id="A0A0B6YGS4"/>
<proteinExistence type="predicted"/>
<feature type="region of interest" description="Disordered" evidence="1">
    <location>
        <begin position="1"/>
        <end position="83"/>
    </location>
</feature>
<feature type="non-terminal residue" evidence="2">
    <location>
        <position position="1"/>
    </location>
</feature>
<sequence length="187" mass="20723">RKKINLFSTPSSNKKVNRQNSACARLESPPTLEKTDKGKSFFRRLSATRAGKHTTRDISTLQENEKQPTNSVVPSSKSSHLDSSVQDLKNNMTQSLFTSSLHDPELSILVVDDQPPCNIGFVDDARALINAMNKQNSIQGNVPDMKDHGCEEEGSIGIRYLGKFQSEYSPDFCSATQKQLLHGKPCI</sequence>
<organism evidence="2">
    <name type="scientific">Arion vulgaris</name>
    <dbReference type="NCBI Taxonomy" id="1028688"/>
    <lineage>
        <taxon>Eukaryota</taxon>
        <taxon>Metazoa</taxon>
        <taxon>Spiralia</taxon>
        <taxon>Lophotrochozoa</taxon>
        <taxon>Mollusca</taxon>
        <taxon>Gastropoda</taxon>
        <taxon>Heterobranchia</taxon>
        <taxon>Euthyneura</taxon>
        <taxon>Panpulmonata</taxon>
        <taxon>Eupulmonata</taxon>
        <taxon>Stylommatophora</taxon>
        <taxon>Helicina</taxon>
        <taxon>Arionoidea</taxon>
        <taxon>Arionidae</taxon>
        <taxon>Arion</taxon>
    </lineage>
</organism>
<protein>
    <submittedName>
        <fullName evidence="2">Uncharacterized protein</fullName>
    </submittedName>
</protein>